<sequence length="168" mass="18876">MFYIYLYLVCACFRQLGQPQRDPDVSQEEYDDAINQIPSFIRNHPGNADWVWAGATNPQDSQPGTIAEVIESGPIEDPLNQLYAEELDMNNPQAFWESVLYANDLRQEREQRRENPIWENSFSSDGWPGWGHGSGSGGRDGLLKRDLSGGIYTDESDASAESPGVKFT</sequence>
<comment type="caution">
    <text evidence="3">The sequence shown here is derived from an EMBL/GenBank/DDBJ whole genome shotgun (WGS) entry which is preliminary data.</text>
</comment>
<feature type="chain" id="PRO_5034898310" evidence="2">
    <location>
        <begin position="20"/>
        <end position="168"/>
    </location>
</feature>
<feature type="compositionally biased region" description="Gly residues" evidence="1">
    <location>
        <begin position="128"/>
        <end position="140"/>
    </location>
</feature>
<dbReference type="Proteomes" id="UP000614610">
    <property type="component" value="Unassembled WGS sequence"/>
</dbReference>
<feature type="signal peptide" evidence="2">
    <location>
        <begin position="1"/>
        <end position="19"/>
    </location>
</feature>
<keyword evidence="2" id="KW-0732">Signal</keyword>
<proteinExistence type="predicted"/>
<dbReference type="EMBL" id="WIWT01000039">
    <property type="protein sequence ID" value="KAF3210166.1"/>
    <property type="molecule type" value="Genomic_DNA"/>
</dbReference>
<dbReference type="AlphaFoldDB" id="A0A8H8V8J2"/>
<reference evidence="3" key="1">
    <citation type="submission" date="2019-06" db="EMBL/GenBank/DDBJ databases">
        <authorList>
            <person name="Palmer J.M."/>
        </authorList>
    </citation>
    <scope>NUCLEOTIDE SEQUENCE</scope>
    <source>
        <strain evidence="3">TWF679</strain>
    </source>
</reference>
<evidence type="ECO:0000313" key="3">
    <source>
        <dbReference type="EMBL" id="KAF3210166.1"/>
    </source>
</evidence>
<evidence type="ECO:0000256" key="1">
    <source>
        <dbReference type="SAM" id="MobiDB-lite"/>
    </source>
</evidence>
<evidence type="ECO:0000313" key="4">
    <source>
        <dbReference type="Proteomes" id="UP000614610"/>
    </source>
</evidence>
<dbReference type="OrthoDB" id="5372802at2759"/>
<name>A0A8H8V8J2_ORBOL</name>
<accession>A0A8H8V8J2</accession>
<protein>
    <submittedName>
        <fullName evidence="3">Uncharacterized protein</fullName>
    </submittedName>
</protein>
<gene>
    <name evidence="3" type="ORF">TWF679_006915</name>
</gene>
<feature type="region of interest" description="Disordered" evidence="1">
    <location>
        <begin position="113"/>
        <end position="168"/>
    </location>
</feature>
<organism evidence="3 4">
    <name type="scientific">Orbilia oligospora</name>
    <name type="common">Nematode-trapping fungus</name>
    <name type="synonym">Arthrobotrys oligospora</name>
    <dbReference type="NCBI Taxonomy" id="2813651"/>
    <lineage>
        <taxon>Eukaryota</taxon>
        <taxon>Fungi</taxon>
        <taxon>Dikarya</taxon>
        <taxon>Ascomycota</taxon>
        <taxon>Pezizomycotina</taxon>
        <taxon>Orbiliomycetes</taxon>
        <taxon>Orbiliales</taxon>
        <taxon>Orbiliaceae</taxon>
        <taxon>Orbilia</taxon>
    </lineage>
</organism>
<evidence type="ECO:0000256" key="2">
    <source>
        <dbReference type="SAM" id="SignalP"/>
    </source>
</evidence>